<keyword evidence="1" id="KW-0472">Membrane</keyword>
<evidence type="ECO:0000256" key="1">
    <source>
        <dbReference type="SAM" id="Phobius"/>
    </source>
</evidence>
<accession>A0ABX8EJX4</accession>
<dbReference type="Proteomes" id="UP000679307">
    <property type="component" value="Chromosome"/>
</dbReference>
<gene>
    <name evidence="2" type="ORF">ENKNEFLB_03220</name>
</gene>
<keyword evidence="3" id="KW-1185">Reference proteome</keyword>
<proteinExistence type="predicted"/>
<evidence type="ECO:0000313" key="3">
    <source>
        <dbReference type="Proteomes" id="UP000679307"/>
    </source>
</evidence>
<name>A0ABX8EJX4_9ACTN</name>
<reference evidence="2 3" key="1">
    <citation type="submission" date="2021-05" db="EMBL/GenBank/DDBJ databases">
        <title>Complete genome of Nocardioides aquaticus KCTC 9944T isolated from meromictic and hypersaline Ekho Lake, Antarctica.</title>
        <authorList>
            <person name="Hwang K."/>
            <person name="Kim K.M."/>
            <person name="Choe H."/>
        </authorList>
    </citation>
    <scope>NUCLEOTIDE SEQUENCE [LARGE SCALE GENOMIC DNA]</scope>
    <source>
        <strain evidence="2 3">KCTC 9944</strain>
    </source>
</reference>
<dbReference type="EMBL" id="CP075371">
    <property type="protein sequence ID" value="QVT80819.1"/>
    <property type="molecule type" value="Genomic_DNA"/>
</dbReference>
<feature type="transmembrane region" description="Helical" evidence="1">
    <location>
        <begin position="28"/>
        <end position="53"/>
    </location>
</feature>
<keyword evidence="1" id="KW-1133">Transmembrane helix</keyword>
<protein>
    <submittedName>
        <fullName evidence="2">Uncharacterized protein</fullName>
    </submittedName>
</protein>
<keyword evidence="1" id="KW-0812">Transmembrane</keyword>
<sequence>MSSTRLTPVAGPAAPEVRRVRHQARDAVTLMVFSLGTSLGLALLLLLVSVLLAPGS</sequence>
<dbReference type="RefSeq" id="WP_214056301.1">
    <property type="nucleotide sequence ID" value="NZ_BAAAHS010000032.1"/>
</dbReference>
<evidence type="ECO:0000313" key="2">
    <source>
        <dbReference type="EMBL" id="QVT80819.1"/>
    </source>
</evidence>
<organism evidence="2 3">
    <name type="scientific">Nocardioides aquaticus</name>
    <dbReference type="NCBI Taxonomy" id="160826"/>
    <lineage>
        <taxon>Bacteria</taxon>
        <taxon>Bacillati</taxon>
        <taxon>Actinomycetota</taxon>
        <taxon>Actinomycetes</taxon>
        <taxon>Propionibacteriales</taxon>
        <taxon>Nocardioidaceae</taxon>
        <taxon>Nocardioides</taxon>
    </lineage>
</organism>